<organism evidence="5">
    <name type="scientific">bioreactor metagenome</name>
    <dbReference type="NCBI Taxonomy" id="1076179"/>
    <lineage>
        <taxon>unclassified sequences</taxon>
        <taxon>metagenomes</taxon>
        <taxon>ecological metagenomes</taxon>
    </lineage>
</organism>
<dbReference type="InterPro" id="IPR016185">
    <property type="entry name" value="PreATP-grasp_dom_sf"/>
</dbReference>
<dbReference type="GO" id="GO:0008716">
    <property type="term" value="F:D-alanine-D-alanine ligase activity"/>
    <property type="evidence" value="ECO:0007669"/>
    <property type="project" value="UniProtKB-EC"/>
</dbReference>
<dbReference type="PROSITE" id="PS50975">
    <property type="entry name" value="ATP_GRASP"/>
    <property type="match status" value="1"/>
</dbReference>
<evidence type="ECO:0000259" key="4">
    <source>
        <dbReference type="PROSITE" id="PS50975"/>
    </source>
</evidence>
<protein>
    <submittedName>
        <fullName evidence="5">D-alanine--D-alanine ligase B</fullName>
        <ecNumber evidence="5">6.3.2.4</ecNumber>
    </submittedName>
</protein>
<dbReference type="Gene3D" id="3.40.50.20">
    <property type="match status" value="1"/>
</dbReference>
<evidence type="ECO:0000256" key="1">
    <source>
        <dbReference type="ARBA" id="ARBA00010871"/>
    </source>
</evidence>
<evidence type="ECO:0000256" key="3">
    <source>
        <dbReference type="ARBA" id="ARBA00023316"/>
    </source>
</evidence>
<dbReference type="GO" id="GO:0005524">
    <property type="term" value="F:ATP binding"/>
    <property type="evidence" value="ECO:0007669"/>
    <property type="project" value="InterPro"/>
</dbReference>
<sequence>MKVAVLANLKEDAPLTPEDPPGRWDDLDNLETVNMILDSLRSLGHEAKYFPAEINSIEAIKQFNPDLCFNSSEGHYGASREAQMPAILDILRIPYTCAGVLGMSLSHSKHIAKRTFRCAGLPTANFFVLRCPEELDGYTLKYPLFVKPAYEGSSIGINENALVKDHDELEKQVNWVWEQTHGDILIEEYIEGREFTIGILGDEVLPIVEIVSPTGFYSNEQKEDLESEVYRVCPAELSEAQTREFQQLALDAKKALELEDVCRMDMRMDAKGNAYILEVNPIPLMCPDPEQASLVYAAREAGYSYKDMVEKIITSAANRYHLKLN</sequence>
<dbReference type="GO" id="GO:0046872">
    <property type="term" value="F:metal ion binding"/>
    <property type="evidence" value="ECO:0007669"/>
    <property type="project" value="InterPro"/>
</dbReference>
<dbReference type="Gene3D" id="3.30.470.20">
    <property type="entry name" value="ATP-grasp fold, B domain"/>
    <property type="match status" value="1"/>
</dbReference>
<dbReference type="EC" id="6.3.2.4" evidence="5"/>
<gene>
    <name evidence="5" type="primary">ddlB_5</name>
    <name evidence="5" type="ORF">SDC9_97377</name>
</gene>
<dbReference type="GO" id="GO:0071555">
    <property type="term" value="P:cell wall organization"/>
    <property type="evidence" value="ECO:0007669"/>
    <property type="project" value="UniProtKB-KW"/>
</dbReference>
<evidence type="ECO:0000256" key="2">
    <source>
        <dbReference type="ARBA" id="ARBA00022598"/>
    </source>
</evidence>
<dbReference type="AlphaFoldDB" id="A0A645ABQ7"/>
<dbReference type="SUPFAM" id="SSF56059">
    <property type="entry name" value="Glutathione synthetase ATP-binding domain-like"/>
    <property type="match status" value="1"/>
</dbReference>
<dbReference type="PANTHER" id="PTHR23132">
    <property type="entry name" value="D-ALANINE--D-ALANINE LIGASE"/>
    <property type="match status" value="1"/>
</dbReference>
<dbReference type="InterPro" id="IPR011095">
    <property type="entry name" value="Dala_Dala_lig_C"/>
</dbReference>
<dbReference type="PANTHER" id="PTHR23132:SF23">
    <property type="entry name" value="D-ALANINE--D-ALANINE LIGASE B"/>
    <property type="match status" value="1"/>
</dbReference>
<comment type="similarity">
    <text evidence="1">Belongs to the D-alanine--D-alanine ligase family.</text>
</comment>
<dbReference type="Gene3D" id="3.30.1490.20">
    <property type="entry name" value="ATP-grasp fold, A domain"/>
    <property type="match status" value="1"/>
</dbReference>
<feature type="domain" description="ATP-grasp" evidence="4">
    <location>
        <begin position="113"/>
        <end position="314"/>
    </location>
</feature>
<reference evidence="5" key="1">
    <citation type="submission" date="2019-08" db="EMBL/GenBank/DDBJ databases">
        <authorList>
            <person name="Kucharzyk K."/>
            <person name="Murdoch R.W."/>
            <person name="Higgins S."/>
            <person name="Loffler F."/>
        </authorList>
    </citation>
    <scope>NUCLEOTIDE SEQUENCE</scope>
</reference>
<dbReference type="InterPro" id="IPR011761">
    <property type="entry name" value="ATP-grasp"/>
</dbReference>
<accession>A0A645ABQ7</accession>
<dbReference type="SUPFAM" id="SSF52440">
    <property type="entry name" value="PreATP-grasp domain"/>
    <property type="match status" value="1"/>
</dbReference>
<keyword evidence="3" id="KW-0961">Cell wall biogenesis/degradation</keyword>
<dbReference type="InterPro" id="IPR013815">
    <property type="entry name" value="ATP_grasp_subdomain_1"/>
</dbReference>
<keyword evidence="2 5" id="KW-0436">Ligase</keyword>
<evidence type="ECO:0000313" key="5">
    <source>
        <dbReference type="EMBL" id="MPM50635.1"/>
    </source>
</evidence>
<dbReference type="EMBL" id="VSSQ01013053">
    <property type="protein sequence ID" value="MPM50635.1"/>
    <property type="molecule type" value="Genomic_DNA"/>
</dbReference>
<comment type="caution">
    <text evidence="5">The sequence shown here is derived from an EMBL/GenBank/DDBJ whole genome shotgun (WGS) entry which is preliminary data.</text>
</comment>
<name>A0A645ABQ7_9ZZZZ</name>
<dbReference type="Pfam" id="PF07478">
    <property type="entry name" value="Dala_Dala_lig_C"/>
    <property type="match status" value="1"/>
</dbReference>
<proteinExistence type="inferred from homology"/>